<evidence type="ECO:0000256" key="1">
    <source>
        <dbReference type="SAM" id="MobiDB-lite"/>
    </source>
</evidence>
<comment type="caution">
    <text evidence="2">The sequence shown here is derived from an EMBL/GenBank/DDBJ whole genome shotgun (WGS) entry which is preliminary data.</text>
</comment>
<proteinExistence type="predicted"/>
<name>A0AAP0GNT4_9ASTR</name>
<accession>A0AAP0GNT4</accession>
<gene>
    <name evidence="2" type="ORF">SSX86_022133</name>
</gene>
<feature type="region of interest" description="Disordered" evidence="1">
    <location>
        <begin position="76"/>
        <end position="129"/>
    </location>
</feature>
<feature type="compositionally biased region" description="Polar residues" evidence="1">
    <location>
        <begin position="76"/>
        <end position="89"/>
    </location>
</feature>
<reference evidence="2 3" key="1">
    <citation type="submission" date="2024-04" db="EMBL/GenBank/DDBJ databases">
        <title>The reference genome of an endangered Asteraceae, Deinandra increscens subsp. villosa, native to the Central Coast of California.</title>
        <authorList>
            <person name="Guilliams M."/>
            <person name="Hasenstab-Lehman K."/>
            <person name="Meyer R."/>
            <person name="Mcevoy S."/>
        </authorList>
    </citation>
    <scope>NUCLEOTIDE SEQUENCE [LARGE SCALE GENOMIC DNA]</scope>
    <source>
        <tissue evidence="2">Leaf</tissue>
    </source>
</reference>
<protein>
    <submittedName>
        <fullName evidence="2">Uncharacterized protein</fullName>
    </submittedName>
</protein>
<dbReference type="PANTHER" id="PTHR33356:SF13">
    <property type="entry name" value="DUF4005 DOMAIN-CONTAINING PROTEIN"/>
    <property type="match status" value="1"/>
</dbReference>
<feature type="compositionally biased region" description="Pro residues" evidence="1">
    <location>
        <begin position="100"/>
        <end position="111"/>
    </location>
</feature>
<sequence length="247" mass="27570">MTCRNASIMAEEDHKTVHLHRYPGAEEALPWLPAYILHDAFEACADSISREDDYPLVSKRRSVLNDGEDDRYFYSTDRNCNYKQRNQPASGRKPSAAPAAQPPLLPSPPPHWKNYSKPDKKPKHPTNWAAGGPGMQAVFLVSGQRSCGTGVFLPRVAGTDVEKPKKPAFAPILLPSRVVQALNLNVHGLGSQIKPREHNNNTKGLECDRVIRTTKKNSRDMSSQICNVISQNQSSSPEIFLPKEWTY</sequence>
<keyword evidence="3" id="KW-1185">Reference proteome</keyword>
<organism evidence="2 3">
    <name type="scientific">Deinandra increscens subsp. villosa</name>
    <dbReference type="NCBI Taxonomy" id="3103831"/>
    <lineage>
        <taxon>Eukaryota</taxon>
        <taxon>Viridiplantae</taxon>
        <taxon>Streptophyta</taxon>
        <taxon>Embryophyta</taxon>
        <taxon>Tracheophyta</taxon>
        <taxon>Spermatophyta</taxon>
        <taxon>Magnoliopsida</taxon>
        <taxon>eudicotyledons</taxon>
        <taxon>Gunneridae</taxon>
        <taxon>Pentapetalae</taxon>
        <taxon>asterids</taxon>
        <taxon>campanulids</taxon>
        <taxon>Asterales</taxon>
        <taxon>Asteraceae</taxon>
        <taxon>Asteroideae</taxon>
        <taxon>Heliantheae alliance</taxon>
        <taxon>Madieae</taxon>
        <taxon>Madiinae</taxon>
        <taxon>Deinandra</taxon>
    </lineage>
</organism>
<evidence type="ECO:0000313" key="2">
    <source>
        <dbReference type="EMBL" id="KAK9057298.1"/>
    </source>
</evidence>
<evidence type="ECO:0000313" key="3">
    <source>
        <dbReference type="Proteomes" id="UP001408789"/>
    </source>
</evidence>
<dbReference type="EMBL" id="JBCNJP010000023">
    <property type="protein sequence ID" value="KAK9057298.1"/>
    <property type="molecule type" value="Genomic_DNA"/>
</dbReference>
<dbReference type="AlphaFoldDB" id="A0AAP0GNT4"/>
<dbReference type="Proteomes" id="UP001408789">
    <property type="component" value="Unassembled WGS sequence"/>
</dbReference>
<dbReference type="PANTHER" id="PTHR33356">
    <property type="entry name" value="TIP41-LIKE PROTEIN"/>
    <property type="match status" value="1"/>
</dbReference>